<keyword evidence="8 15" id="KW-0547">Nucleotide-binding</keyword>
<dbReference type="GO" id="GO:0005737">
    <property type="term" value="C:cytoplasm"/>
    <property type="evidence" value="ECO:0007669"/>
    <property type="project" value="UniProtKB-SubCell"/>
</dbReference>
<evidence type="ECO:0000256" key="7">
    <source>
        <dbReference type="ARBA" id="ARBA00022679"/>
    </source>
</evidence>
<dbReference type="UniPathway" id="UPA00148">
    <property type="reaction ID" value="UER00233"/>
</dbReference>
<keyword evidence="17" id="KW-1185">Reference proteome</keyword>
<sequence>MVRLTKIYTRTGDKGTTRLGDMSEAAKHDPRVEAYGTVDEANASIGLAIAALEDGALKDTLLRIQNELFDLGADLCVPDRGQKLEWEPLRVTPQQATRLETDIDTFNAKLSPLESFILPGGTEAAARLHLARTIARRAERRAVELKDLGEPVSDAVIIYLNRLSDFLFVAARIANDEGRADVLWVPGKTR</sequence>
<dbReference type="RefSeq" id="WP_127565380.1">
    <property type="nucleotide sequence ID" value="NZ_BMFB01000002.1"/>
</dbReference>
<evidence type="ECO:0000256" key="13">
    <source>
        <dbReference type="ARBA" id="ARBA00048555"/>
    </source>
</evidence>
<evidence type="ECO:0000256" key="2">
    <source>
        <dbReference type="ARBA" id="ARBA00005121"/>
    </source>
</evidence>
<protein>
    <recommendedName>
        <fullName evidence="5 15">Corrinoid adenosyltransferase</fullName>
        <ecNumber evidence="4 15">2.5.1.17</ecNumber>
    </recommendedName>
    <alternativeName>
        <fullName evidence="10 15">Cob(II)alamin adenosyltransferase</fullName>
    </alternativeName>
    <alternativeName>
        <fullName evidence="12 15">Cob(II)yrinic acid a,c-diamide adenosyltransferase</fullName>
    </alternativeName>
    <alternativeName>
        <fullName evidence="11 15">Cobinamide/cobalamin adenosyltransferase</fullName>
    </alternativeName>
</protein>
<evidence type="ECO:0000313" key="17">
    <source>
        <dbReference type="Proteomes" id="UP000286954"/>
    </source>
</evidence>
<evidence type="ECO:0000256" key="11">
    <source>
        <dbReference type="ARBA" id="ARBA00033334"/>
    </source>
</evidence>
<evidence type="ECO:0000313" key="16">
    <source>
        <dbReference type="EMBL" id="AZU02942.1"/>
    </source>
</evidence>
<dbReference type="Pfam" id="PF01923">
    <property type="entry name" value="Cob_adeno_trans"/>
    <property type="match status" value="1"/>
</dbReference>
<evidence type="ECO:0000256" key="10">
    <source>
        <dbReference type="ARBA" id="ARBA00031529"/>
    </source>
</evidence>
<comment type="subcellular location">
    <subcellularLocation>
        <location evidence="1">Cytoplasm</location>
    </subcellularLocation>
</comment>
<dbReference type="PANTHER" id="PTHR12213">
    <property type="entry name" value="CORRINOID ADENOSYLTRANSFERASE"/>
    <property type="match status" value="1"/>
</dbReference>
<evidence type="ECO:0000256" key="5">
    <source>
        <dbReference type="ARBA" id="ARBA00020963"/>
    </source>
</evidence>
<name>A0A3T0E6K4_9PROT</name>
<dbReference type="GO" id="GO:0008817">
    <property type="term" value="F:corrinoid adenosyltransferase activity"/>
    <property type="evidence" value="ECO:0007669"/>
    <property type="project" value="UniProtKB-UniRule"/>
</dbReference>
<keyword evidence="6" id="KW-0963">Cytoplasm</keyword>
<dbReference type="EMBL" id="CP018911">
    <property type="protein sequence ID" value="AZU02942.1"/>
    <property type="molecule type" value="Genomic_DNA"/>
</dbReference>
<reference evidence="16 17" key="1">
    <citation type="submission" date="2016-12" db="EMBL/GenBank/DDBJ databases">
        <title>The genome of dimorphic prosthecate Glycocaulis alkaliphilus 6b-8t, isolated from crude oil dictates its adaptability in petroleum environments.</title>
        <authorList>
            <person name="Wu X.-L."/>
            <person name="Geng S."/>
        </authorList>
    </citation>
    <scope>NUCLEOTIDE SEQUENCE [LARGE SCALE GENOMIC DNA]</scope>
    <source>
        <strain evidence="16 17">6B-8</strain>
    </source>
</reference>
<dbReference type="FunFam" id="1.20.1200.10:FF:000003">
    <property type="entry name" value="ATP:cob(I)alamin adenosyltransferase"/>
    <property type="match status" value="1"/>
</dbReference>
<evidence type="ECO:0000256" key="15">
    <source>
        <dbReference type="RuleBase" id="RU366026"/>
    </source>
</evidence>
<dbReference type="Proteomes" id="UP000286954">
    <property type="component" value="Chromosome"/>
</dbReference>
<evidence type="ECO:0000256" key="12">
    <source>
        <dbReference type="ARBA" id="ARBA00033354"/>
    </source>
</evidence>
<dbReference type="OrthoDB" id="9778896at2"/>
<keyword evidence="9 15" id="KW-0067">ATP-binding</keyword>
<evidence type="ECO:0000256" key="3">
    <source>
        <dbReference type="ARBA" id="ARBA00007487"/>
    </source>
</evidence>
<evidence type="ECO:0000256" key="6">
    <source>
        <dbReference type="ARBA" id="ARBA00022490"/>
    </source>
</evidence>
<dbReference type="AlphaFoldDB" id="A0A3T0E6K4"/>
<comment type="pathway">
    <text evidence="2 15">Cofactor biosynthesis; adenosylcobalamin biosynthesis; adenosylcobalamin from cob(II)yrinate a,c-diamide: step 2/7.</text>
</comment>
<dbReference type="InterPro" id="IPR036451">
    <property type="entry name" value="CblAdoTrfase-like_sf"/>
</dbReference>
<evidence type="ECO:0000256" key="14">
    <source>
        <dbReference type="ARBA" id="ARBA00048692"/>
    </source>
</evidence>
<dbReference type="EC" id="2.5.1.17" evidence="4 15"/>
<dbReference type="NCBIfam" id="TIGR00636">
    <property type="entry name" value="PduO_Nterm"/>
    <property type="match status" value="1"/>
</dbReference>
<dbReference type="KEGG" id="gak:X907_0394"/>
<evidence type="ECO:0000256" key="8">
    <source>
        <dbReference type="ARBA" id="ARBA00022741"/>
    </source>
</evidence>
<evidence type="ECO:0000256" key="4">
    <source>
        <dbReference type="ARBA" id="ARBA00012454"/>
    </source>
</evidence>
<evidence type="ECO:0000256" key="9">
    <source>
        <dbReference type="ARBA" id="ARBA00022840"/>
    </source>
</evidence>
<dbReference type="InterPro" id="IPR029499">
    <property type="entry name" value="PduO-typ"/>
</dbReference>
<dbReference type="Gene3D" id="1.20.1200.10">
    <property type="entry name" value="Cobalamin adenosyltransferase-like"/>
    <property type="match status" value="1"/>
</dbReference>
<dbReference type="GO" id="GO:0009236">
    <property type="term" value="P:cobalamin biosynthetic process"/>
    <property type="evidence" value="ECO:0007669"/>
    <property type="project" value="UniProtKB-UniRule"/>
</dbReference>
<comment type="similarity">
    <text evidence="3 15">Belongs to the Cob(I)alamin adenosyltransferase family.</text>
</comment>
<gene>
    <name evidence="16" type="ORF">X907_0394</name>
</gene>
<dbReference type="GO" id="GO:0005524">
    <property type="term" value="F:ATP binding"/>
    <property type="evidence" value="ECO:0007669"/>
    <property type="project" value="UniProtKB-UniRule"/>
</dbReference>
<proteinExistence type="inferred from homology"/>
<comment type="catalytic activity">
    <reaction evidence="13 15">
        <text>2 cob(II)yrinate a,c diamide + reduced [electron-transfer flavoprotein] + 2 ATP = 2 adenosylcob(III)yrinate a,c-diamide + 2 triphosphate + oxidized [electron-transfer flavoprotein] + 3 H(+)</text>
        <dbReference type="Rhea" id="RHEA:11528"/>
        <dbReference type="Rhea" id="RHEA-COMP:10685"/>
        <dbReference type="Rhea" id="RHEA-COMP:10686"/>
        <dbReference type="ChEBI" id="CHEBI:15378"/>
        <dbReference type="ChEBI" id="CHEBI:18036"/>
        <dbReference type="ChEBI" id="CHEBI:30616"/>
        <dbReference type="ChEBI" id="CHEBI:57692"/>
        <dbReference type="ChEBI" id="CHEBI:58307"/>
        <dbReference type="ChEBI" id="CHEBI:58503"/>
        <dbReference type="ChEBI" id="CHEBI:58537"/>
        <dbReference type="EC" id="2.5.1.17"/>
    </reaction>
</comment>
<comment type="catalytic activity">
    <reaction evidence="14 15">
        <text>2 cob(II)alamin + reduced [electron-transfer flavoprotein] + 2 ATP = 2 adenosylcob(III)alamin + 2 triphosphate + oxidized [electron-transfer flavoprotein] + 3 H(+)</text>
        <dbReference type="Rhea" id="RHEA:28671"/>
        <dbReference type="Rhea" id="RHEA-COMP:10685"/>
        <dbReference type="Rhea" id="RHEA-COMP:10686"/>
        <dbReference type="ChEBI" id="CHEBI:15378"/>
        <dbReference type="ChEBI" id="CHEBI:16304"/>
        <dbReference type="ChEBI" id="CHEBI:18036"/>
        <dbReference type="ChEBI" id="CHEBI:18408"/>
        <dbReference type="ChEBI" id="CHEBI:30616"/>
        <dbReference type="ChEBI" id="CHEBI:57692"/>
        <dbReference type="ChEBI" id="CHEBI:58307"/>
        <dbReference type="EC" id="2.5.1.17"/>
    </reaction>
</comment>
<dbReference type="SUPFAM" id="SSF89028">
    <property type="entry name" value="Cobalamin adenosyltransferase-like"/>
    <property type="match status" value="1"/>
</dbReference>
<dbReference type="InterPro" id="IPR016030">
    <property type="entry name" value="CblAdoTrfase-like"/>
</dbReference>
<keyword evidence="7 15" id="KW-0808">Transferase</keyword>
<organism evidence="16 17">
    <name type="scientific">Glycocaulis alkaliphilus</name>
    <dbReference type="NCBI Taxonomy" id="1434191"/>
    <lineage>
        <taxon>Bacteria</taxon>
        <taxon>Pseudomonadati</taxon>
        <taxon>Pseudomonadota</taxon>
        <taxon>Alphaproteobacteria</taxon>
        <taxon>Maricaulales</taxon>
        <taxon>Maricaulaceae</taxon>
        <taxon>Glycocaulis</taxon>
    </lineage>
</organism>
<keyword evidence="15" id="KW-0169">Cobalamin biosynthesis</keyword>
<evidence type="ECO:0000256" key="1">
    <source>
        <dbReference type="ARBA" id="ARBA00004496"/>
    </source>
</evidence>
<dbReference type="PANTHER" id="PTHR12213:SF0">
    <property type="entry name" value="CORRINOID ADENOSYLTRANSFERASE MMAB"/>
    <property type="match status" value="1"/>
</dbReference>
<accession>A0A3T0E6K4</accession>